<dbReference type="GO" id="GO:0015562">
    <property type="term" value="F:efflux transmembrane transporter activity"/>
    <property type="evidence" value="ECO:0007669"/>
    <property type="project" value="InterPro"/>
</dbReference>
<dbReference type="GO" id="GO:0015288">
    <property type="term" value="F:porin activity"/>
    <property type="evidence" value="ECO:0007669"/>
    <property type="project" value="TreeGrafter"/>
</dbReference>
<dbReference type="STRING" id="755732.Fluta_4014"/>
<reference evidence="10" key="2">
    <citation type="submission" date="2011-02" db="EMBL/GenBank/DDBJ databases">
        <title>The complete genome of Fluviicola taffensis DSM 16823.</title>
        <authorList>
            <consortium name="US DOE Joint Genome Institute (JGI-PGF)"/>
            <person name="Lucas S."/>
            <person name="Copeland A."/>
            <person name="Lapidus A."/>
            <person name="Bruce D."/>
            <person name="Goodwin L."/>
            <person name="Pitluck S."/>
            <person name="Kyrpides N."/>
            <person name="Mavromatis K."/>
            <person name="Ivanova N."/>
            <person name="Mikhailova N."/>
            <person name="Pagani I."/>
            <person name="Chertkov O."/>
            <person name="Detter J.C."/>
            <person name="Han C."/>
            <person name="Tapia R."/>
            <person name="Land M."/>
            <person name="Hauser L."/>
            <person name="Markowitz V."/>
            <person name="Cheng J.-F."/>
            <person name="Hugenholtz P."/>
            <person name="Woyke T."/>
            <person name="Wu D."/>
            <person name="Tindall B."/>
            <person name="Pomrenke H.G."/>
            <person name="Brambilla E."/>
            <person name="Klenk H.-P."/>
            <person name="Eisen J.A."/>
        </authorList>
    </citation>
    <scope>NUCLEOTIDE SEQUENCE [LARGE SCALE GENOMIC DNA]</scope>
    <source>
        <strain evidence="10">DSM 16823 / RW262 / RW262</strain>
    </source>
</reference>
<dbReference type="Pfam" id="PF02321">
    <property type="entry name" value="OEP"/>
    <property type="match status" value="1"/>
</dbReference>
<reference evidence="9 10" key="1">
    <citation type="journal article" date="2011" name="Stand. Genomic Sci.">
        <title>Complete genome sequence of the gliding freshwater bacterium Fluviicola taffensis type strain (RW262).</title>
        <authorList>
            <person name="Woyke T."/>
            <person name="Chertkov O."/>
            <person name="Lapidus A."/>
            <person name="Nolan M."/>
            <person name="Lucas S."/>
            <person name="Del Rio T.G."/>
            <person name="Tice H."/>
            <person name="Cheng J.F."/>
            <person name="Tapia R."/>
            <person name="Han C."/>
            <person name="Goodwin L."/>
            <person name="Pitluck S."/>
            <person name="Liolios K."/>
            <person name="Pagani I."/>
            <person name="Ivanova N."/>
            <person name="Huntemann M."/>
            <person name="Mavromatis K."/>
            <person name="Mikhailova N."/>
            <person name="Pati A."/>
            <person name="Chen A."/>
            <person name="Palaniappan K."/>
            <person name="Land M."/>
            <person name="Hauser L."/>
            <person name="Brambilla E.M."/>
            <person name="Rohde M."/>
            <person name="Mwirichia R."/>
            <person name="Sikorski J."/>
            <person name="Tindall B.J."/>
            <person name="Goker M."/>
            <person name="Bristow J."/>
            <person name="Eisen J.A."/>
            <person name="Markowitz V."/>
            <person name="Hugenholtz P."/>
            <person name="Klenk H.P."/>
            <person name="Kyrpides N.C."/>
        </authorList>
    </citation>
    <scope>NUCLEOTIDE SEQUENCE [LARGE SCALE GENOMIC DNA]</scope>
    <source>
        <strain evidence="10">DSM 16823 / RW262 / RW262</strain>
    </source>
</reference>
<evidence type="ECO:0000256" key="3">
    <source>
        <dbReference type="ARBA" id="ARBA00022448"/>
    </source>
</evidence>
<evidence type="ECO:0000256" key="2">
    <source>
        <dbReference type="ARBA" id="ARBA00007613"/>
    </source>
</evidence>
<evidence type="ECO:0000313" key="9">
    <source>
        <dbReference type="EMBL" id="AEA45976.1"/>
    </source>
</evidence>
<organism evidence="9 10">
    <name type="scientific">Fluviicola taffensis (strain DSM 16823 / NCIMB 13979 / RW262)</name>
    <dbReference type="NCBI Taxonomy" id="755732"/>
    <lineage>
        <taxon>Bacteria</taxon>
        <taxon>Pseudomonadati</taxon>
        <taxon>Bacteroidota</taxon>
        <taxon>Flavobacteriia</taxon>
        <taxon>Flavobacteriales</taxon>
        <taxon>Crocinitomicaceae</taxon>
        <taxon>Fluviicola</taxon>
    </lineage>
</organism>
<feature type="coiled-coil region" evidence="8">
    <location>
        <begin position="339"/>
        <end position="366"/>
    </location>
</feature>
<dbReference type="InterPro" id="IPR003423">
    <property type="entry name" value="OMP_efflux"/>
</dbReference>
<keyword evidence="4" id="KW-1134">Transmembrane beta strand</keyword>
<dbReference type="AlphaFoldDB" id="F2IIL4"/>
<gene>
    <name evidence="9" type="ordered locus">Fluta_4014</name>
</gene>
<dbReference type="PANTHER" id="PTHR30026:SF20">
    <property type="entry name" value="OUTER MEMBRANE PROTEIN TOLC"/>
    <property type="match status" value="1"/>
</dbReference>
<evidence type="ECO:0000256" key="7">
    <source>
        <dbReference type="ARBA" id="ARBA00023237"/>
    </source>
</evidence>
<comment type="similarity">
    <text evidence="2">Belongs to the outer membrane factor (OMF) (TC 1.B.17) family.</text>
</comment>
<dbReference type="OrthoDB" id="9811587at2"/>
<protein>
    <submittedName>
        <fullName evidence="9">Outer membrane efflux protein</fullName>
    </submittedName>
</protein>
<sequence length="429" mass="48769" precursor="true">MKLVFVFLAFPIWVFSQQWTLDNCIDTALKNNLTLKSGLIRSDITSVNLRNSKQNLLPSLSAGATHGYNWGQTIDLFTNQFATDRVMYENFYLSSSVVLFSGLQNYYSVKSSKLSLEEQFLDQQIVERNVKIDVSAAFLQVLLNKEMILLAINNIEKTNQQYERIKELVSQSQGTKAEQLEIEAQLNLDKYLLIKAENDLKYSKLLLQQLLNVQISNGFDVSDSISEPISKLLMVDSSIAELPEIMKLEVGIQKQELALQSTKGKYYPTLSLIGSIGSGYSENNKKLTASGEYVPRSFSEQITNNLYQSVFLSLSIPIFNKNATRNQVKVKELELKSLYFDKQNEYNQLKQKIEQISLDIINISSQLEALEVVFSSASKNHDNFEIQYEAGSATFTQLIEAKNKLVAAQSELLQANYQMLFKQMILSFY</sequence>
<keyword evidence="8" id="KW-0175">Coiled coil</keyword>
<accession>F2IIL4</accession>
<dbReference type="SUPFAM" id="SSF56954">
    <property type="entry name" value="Outer membrane efflux proteins (OEP)"/>
    <property type="match status" value="1"/>
</dbReference>
<dbReference type="Proteomes" id="UP000007463">
    <property type="component" value="Chromosome"/>
</dbReference>
<dbReference type="eggNOG" id="COG1538">
    <property type="taxonomic scope" value="Bacteria"/>
</dbReference>
<evidence type="ECO:0000256" key="5">
    <source>
        <dbReference type="ARBA" id="ARBA00022692"/>
    </source>
</evidence>
<evidence type="ECO:0000256" key="6">
    <source>
        <dbReference type="ARBA" id="ARBA00023136"/>
    </source>
</evidence>
<dbReference type="PANTHER" id="PTHR30026">
    <property type="entry name" value="OUTER MEMBRANE PROTEIN TOLC"/>
    <property type="match status" value="1"/>
</dbReference>
<dbReference type="HOGENOM" id="CLU_012817_11_0_10"/>
<dbReference type="GO" id="GO:0009279">
    <property type="term" value="C:cell outer membrane"/>
    <property type="evidence" value="ECO:0007669"/>
    <property type="project" value="UniProtKB-SubCell"/>
</dbReference>
<name>F2IIL4_FLUTR</name>
<evidence type="ECO:0000313" key="10">
    <source>
        <dbReference type="Proteomes" id="UP000007463"/>
    </source>
</evidence>
<evidence type="ECO:0000256" key="8">
    <source>
        <dbReference type="SAM" id="Coils"/>
    </source>
</evidence>
<dbReference type="EMBL" id="CP002542">
    <property type="protein sequence ID" value="AEA45976.1"/>
    <property type="molecule type" value="Genomic_DNA"/>
</dbReference>
<evidence type="ECO:0000256" key="1">
    <source>
        <dbReference type="ARBA" id="ARBA00004442"/>
    </source>
</evidence>
<dbReference type="GO" id="GO:1990281">
    <property type="term" value="C:efflux pump complex"/>
    <property type="evidence" value="ECO:0007669"/>
    <property type="project" value="TreeGrafter"/>
</dbReference>
<dbReference type="InterPro" id="IPR051906">
    <property type="entry name" value="TolC-like"/>
</dbReference>
<dbReference type="KEGG" id="fte:Fluta_4014"/>
<comment type="subcellular location">
    <subcellularLocation>
        <location evidence="1">Cell outer membrane</location>
    </subcellularLocation>
</comment>
<keyword evidence="5" id="KW-0812">Transmembrane</keyword>
<keyword evidence="6" id="KW-0472">Membrane</keyword>
<keyword evidence="10" id="KW-1185">Reference proteome</keyword>
<proteinExistence type="inferred from homology"/>
<dbReference type="RefSeq" id="WP_013688733.1">
    <property type="nucleotide sequence ID" value="NC_015321.1"/>
</dbReference>
<evidence type="ECO:0000256" key="4">
    <source>
        <dbReference type="ARBA" id="ARBA00022452"/>
    </source>
</evidence>
<dbReference type="Gene3D" id="1.20.1600.10">
    <property type="entry name" value="Outer membrane efflux proteins (OEP)"/>
    <property type="match status" value="1"/>
</dbReference>
<keyword evidence="7" id="KW-0998">Cell outer membrane</keyword>
<keyword evidence="3" id="KW-0813">Transport</keyword>